<name>A0A3R9QYM4_9CREN</name>
<evidence type="ECO:0000313" key="5">
    <source>
        <dbReference type="EMBL" id="RSN76653.1"/>
    </source>
</evidence>
<evidence type="ECO:0000256" key="1">
    <source>
        <dbReference type="ARBA" id="ARBA00022741"/>
    </source>
</evidence>
<evidence type="ECO:0000256" key="2">
    <source>
        <dbReference type="ARBA" id="ARBA00022801"/>
    </source>
</evidence>
<keyword evidence="2" id="KW-0378">Hydrolase</keyword>
<dbReference type="Proteomes" id="UP000277582">
    <property type="component" value="Unassembled WGS sequence"/>
</dbReference>
<dbReference type="InterPro" id="IPR045455">
    <property type="entry name" value="NrS-1_pol-like_helicase"/>
</dbReference>
<dbReference type="Gene3D" id="3.40.50.300">
    <property type="entry name" value="P-loop containing nucleotide triphosphate hydrolases"/>
    <property type="match status" value="1"/>
</dbReference>
<dbReference type="SUPFAM" id="SSF52540">
    <property type="entry name" value="P-loop containing nucleoside triphosphate hydrolases"/>
    <property type="match status" value="1"/>
</dbReference>
<dbReference type="Pfam" id="PF19263">
    <property type="entry name" value="DUF5906"/>
    <property type="match status" value="1"/>
</dbReference>
<dbReference type="OrthoDB" id="271668at2157"/>
<protein>
    <recommendedName>
        <fullName evidence="4">SF3 helicase domain-containing protein</fullName>
    </recommendedName>
</protein>
<gene>
    <name evidence="5" type="ORF">D6D85_03760</name>
</gene>
<dbReference type="GO" id="GO:0005524">
    <property type="term" value="F:ATP binding"/>
    <property type="evidence" value="ECO:0007669"/>
    <property type="project" value="UniProtKB-KW"/>
</dbReference>
<dbReference type="PANTHER" id="PTHR35372">
    <property type="entry name" value="ATP BINDING PROTEIN-RELATED"/>
    <property type="match status" value="1"/>
</dbReference>
<sequence length="550" mass="63937">MIVLDRPPYRIEIGRAVVVSLGDRKVIAETVAQISPKEMAEKLGISVKEAENLKIDLLERLKHDRNLFSSQSRVFDWKKALEGLRADEKLKVLSYFPEGGRDAEVIERAQEEGIIKDSIEKMRASERAHVAYLILRDYGIFEFVSIRGRKEDLYATDGHLLLDARSAVERMVRKLLGVYATNEVVNEAYSRFFSSSKPISEDQLNPVRYLAVGNGIIDLEEFRFSDPKGYYFTSWLDVDVDPEFLERLRRKEIEVNYFRKGEFLPLFERFYTENGEVTKDYVTLLDVLGSILRPRSLRLMAIIVGEPATGKTTLSRALQLALGDLCAPVRTIDLSRDPFSLERLLGARVVVSSEEVTDEVIDADMIKTIVGGDPISVNRKHRPRIDLRKNVLKVIVFANRVPQFSQVDQGFLERVRIIRTRNPLEEEEREPIRDEYLEKMKKEVIEFLLWCSFRLKEKGDIIEDMDPVEKFRMITRMSNPLRPFIDTALIVDREAEEKGTDLYEAYLEWASRRAVKVLGRDKFYEYLQREFPAIQRHHALWFLGCRIRRF</sequence>
<proteinExistence type="predicted"/>
<feature type="domain" description="SF3 helicase" evidence="4">
    <location>
        <begin position="279"/>
        <end position="433"/>
    </location>
</feature>
<dbReference type="PROSITE" id="PS51206">
    <property type="entry name" value="SF3_HELICASE_1"/>
    <property type="match status" value="1"/>
</dbReference>
<keyword evidence="6" id="KW-1185">Reference proteome</keyword>
<dbReference type="RefSeq" id="WP_125670710.1">
    <property type="nucleotide sequence ID" value="NZ_RCOS01000056.1"/>
</dbReference>
<keyword evidence="1" id="KW-0547">Nucleotide-binding</keyword>
<dbReference type="InterPro" id="IPR027417">
    <property type="entry name" value="P-loop_NTPase"/>
</dbReference>
<dbReference type="PANTHER" id="PTHR35372:SF2">
    <property type="entry name" value="SF3 HELICASE DOMAIN-CONTAINING PROTEIN"/>
    <property type="match status" value="1"/>
</dbReference>
<keyword evidence="3" id="KW-0067">ATP-binding</keyword>
<organism evidence="5 6">
    <name type="scientific">Candidatus Methanodesulfokora washburnensis</name>
    <dbReference type="NCBI Taxonomy" id="2478471"/>
    <lineage>
        <taxon>Archaea</taxon>
        <taxon>Thermoproteota</taxon>
        <taxon>Candidatus Korarchaeia</taxon>
        <taxon>Candidatus Korarchaeia incertae sedis</taxon>
        <taxon>Candidatus Methanodesulfokora</taxon>
    </lineage>
</organism>
<dbReference type="AlphaFoldDB" id="A0A3R9QYM4"/>
<evidence type="ECO:0000256" key="3">
    <source>
        <dbReference type="ARBA" id="ARBA00022840"/>
    </source>
</evidence>
<dbReference type="GO" id="GO:0016787">
    <property type="term" value="F:hydrolase activity"/>
    <property type="evidence" value="ECO:0007669"/>
    <property type="project" value="UniProtKB-KW"/>
</dbReference>
<dbReference type="InterPro" id="IPR051620">
    <property type="entry name" value="ORF904-like_C"/>
</dbReference>
<accession>A0A3R9QYM4</accession>
<dbReference type="EMBL" id="RCOS01000056">
    <property type="protein sequence ID" value="RSN76653.1"/>
    <property type="molecule type" value="Genomic_DNA"/>
</dbReference>
<reference evidence="5 6" key="1">
    <citation type="submission" date="2018-10" db="EMBL/GenBank/DDBJ databases">
        <title>Co-occurring genomic capacity for anaerobic methane metabolism and dissimilatory sulfite reduction discovered in the Korarchaeota.</title>
        <authorList>
            <person name="Mckay L.J."/>
            <person name="Dlakic M."/>
            <person name="Fields M.W."/>
            <person name="Delmont T.O."/>
            <person name="Eren A.M."/>
            <person name="Jay Z.J."/>
            <person name="Klingelsmith K.B."/>
            <person name="Rusch D.B."/>
            <person name="Inskeep W.P."/>
        </authorList>
    </citation>
    <scope>NUCLEOTIDE SEQUENCE [LARGE SCALE GENOMIC DNA]</scope>
    <source>
        <strain evidence="5 6">MDKW</strain>
    </source>
</reference>
<comment type="caution">
    <text evidence="5">The sequence shown here is derived from an EMBL/GenBank/DDBJ whole genome shotgun (WGS) entry which is preliminary data.</text>
</comment>
<dbReference type="InterPro" id="IPR014015">
    <property type="entry name" value="Helicase_SF3_DNA-vir"/>
</dbReference>
<evidence type="ECO:0000313" key="6">
    <source>
        <dbReference type="Proteomes" id="UP000277582"/>
    </source>
</evidence>
<evidence type="ECO:0000259" key="4">
    <source>
        <dbReference type="PROSITE" id="PS51206"/>
    </source>
</evidence>